<dbReference type="Pfam" id="PF00144">
    <property type="entry name" value="Beta-lactamase"/>
    <property type="match status" value="1"/>
</dbReference>
<dbReference type="InterPro" id="IPR050491">
    <property type="entry name" value="AmpC-like"/>
</dbReference>
<evidence type="ECO:0000256" key="1">
    <source>
        <dbReference type="ARBA" id="ARBA00001526"/>
    </source>
</evidence>
<dbReference type="GO" id="GO:0030288">
    <property type="term" value="C:outer membrane-bounded periplasmic space"/>
    <property type="evidence" value="ECO:0007669"/>
    <property type="project" value="InterPro"/>
</dbReference>
<dbReference type="EC" id="3.5.2.6" evidence="5"/>
<dbReference type="InterPro" id="IPR001466">
    <property type="entry name" value="Beta-lactam-related"/>
</dbReference>
<evidence type="ECO:0000256" key="3">
    <source>
        <dbReference type="ARBA" id="ARBA00022801"/>
    </source>
</evidence>
<dbReference type="InterPro" id="IPR012338">
    <property type="entry name" value="Beta-lactam/transpept-like"/>
</dbReference>
<dbReference type="InterPro" id="IPR001586">
    <property type="entry name" value="Beta-lactam_class-C_AS"/>
</dbReference>
<evidence type="ECO:0000256" key="4">
    <source>
        <dbReference type="ARBA" id="ARBA00023251"/>
    </source>
</evidence>
<dbReference type="PANTHER" id="PTHR46825:SF9">
    <property type="entry name" value="BETA-LACTAMASE-RELATED DOMAIN-CONTAINING PROTEIN"/>
    <property type="match status" value="1"/>
</dbReference>
<name>A0A1H5LBK8_9ACTN</name>
<proteinExistence type="inferred from homology"/>
<evidence type="ECO:0000256" key="2">
    <source>
        <dbReference type="ARBA" id="ARBA00007840"/>
    </source>
</evidence>
<dbReference type="GO" id="GO:0017001">
    <property type="term" value="P:antibiotic catabolic process"/>
    <property type="evidence" value="ECO:0007669"/>
    <property type="project" value="InterPro"/>
</dbReference>
<feature type="domain" description="Beta-lactamase-related" evidence="6">
    <location>
        <begin position="49"/>
        <end position="377"/>
    </location>
</feature>
<keyword evidence="4 5" id="KW-0046">Antibiotic resistance</keyword>
<keyword evidence="8" id="KW-1185">Reference proteome</keyword>
<dbReference type="GO" id="GO:0008800">
    <property type="term" value="F:beta-lactamase activity"/>
    <property type="evidence" value="ECO:0007669"/>
    <property type="project" value="UniProtKB-UniRule"/>
</dbReference>
<dbReference type="GO" id="GO:0046677">
    <property type="term" value="P:response to antibiotic"/>
    <property type="evidence" value="ECO:0007669"/>
    <property type="project" value="UniProtKB-UniRule"/>
</dbReference>
<dbReference type="EMBL" id="FNUC01000003">
    <property type="protein sequence ID" value="SEE74442.1"/>
    <property type="molecule type" value="Genomic_DNA"/>
</dbReference>
<comment type="similarity">
    <text evidence="2 5">Belongs to the class-C beta-lactamase family.</text>
</comment>
<evidence type="ECO:0000313" key="8">
    <source>
        <dbReference type="Proteomes" id="UP000181980"/>
    </source>
</evidence>
<dbReference type="STRING" id="561176.SAMN04488561_2516"/>
<reference evidence="8" key="1">
    <citation type="submission" date="2016-10" db="EMBL/GenBank/DDBJ databases">
        <authorList>
            <person name="Varghese N."/>
            <person name="Submissions S."/>
        </authorList>
    </citation>
    <scope>NUCLEOTIDE SEQUENCE [LARGE SCALE GENOMIC DNA]</scope>
    <source>
        <strain evidence="8">DSM 45237</strain>
    </source>
</reference>
<dbReference type="Gene3D" id="3.40.710.10">
    <property type="entry name" value="DD-peptidase/beta-lactamase superfamily"/>
    <property type="match status" value="1"/>
</dbReference>
<dbReference type="AlphaFoldDB" id="A0A1H5LBK8"/>
<gene>
    <name evidence="7" type="ORF">SAMN04488561_2516</name>
</gene>
<accession>A0A1H5LBK8</accession>
<comment type="catalytic activity">
    <reaction evidence="1 5">
        <text>a beta-lactam + H2O = a substituted beta-amino acid</text>
        <dbReference type="Rhea" id="RHEA:20401"/>
        <dbReference type="ChEBI" id="CHEBI:15377"/>
        <dbReference type="ChEBI" id="CHEBI:35627"/>
        <dbReference type="ChEBI" id="CHEBI:140347"/>
        <dbReference type="EC" id="3.5.2.6"/>
    </reaction>
</comment>
<keyword evidence="3 5" id="KW-0378">Hydrolase</keyword>
<organism evidence="7 8">
    <name type="scientific">Jiangella alba</name>
    <dbReference type="NCBI Taxonomy" id="561176"/>
    <lineage>
        <taxon>Bacteria</taxon>
        <taxon>Bacillati</taxon>
        <taxon>Actinomycetota</taxon>
        <taxon>Actinomycetes</taxon>
        <taxon>Jiangellales</taxon>
        <taxon>Jiangellaceae</taxon>
        <taxon>Jiangella</taxon>
    </lineage>
</organism>
<dbReference type="PROSITE" id="PS00336">
    <property type="entry name" value="BETA_LACTAMASE_C"/>
    <property type="match status" value="1"/>
</dbReference>
<protein>
    <recommendedName>
        <fullName evidence="5">Beta-lactamase</fullName>
        <ecNumber evidence="5">3.5.2.6</ecNumber>
    </recommendedName>
</protein>
<dbReference type="Proteomes" id="UP000181980">
    <property type="component" value="Unassembled WGS sequence"/>
</dbReference>
<sequence length="391" mass="42641">MVALVGVICAYFIRWKEAPLSAVDLPGLVAGIEKDAEEYLSTRDEATLMVGLSVRGERRVRSFRSPGAEQARLPDADTIYEIGSVSKVFSTTVLAALEAQGLIALDDPIAAHLPKELRLPEHIASITIEQLATHNSGLGSVGAIHQAFIDEELRGTEPPFAAYTHYLRYKKEHLYADLETAELVYPTGQGWTYSVIGMGTLGHILELVAGRPYEELLKETVCAPLGLADTGYTLSPEQQGRVMHAYDATGQPCPNWYHDVMLPQGGLRSTMTDLLTFVEANLAAGAEDGGPVLSRAMRRAREQYFAVPGGFTMPDGSDVPDFVQGLGWRGLTHPEGLAWWHGGTTLFYLASAGVDDRAGVGVATVYSGRRALVERDELHALEREWFLRACQ</sequence>
<evidence type="ECO:0000259" key="6">
    <source>
        <dbReference type="Pfam" id="PF00144"/>
    </source>
</evidence>
<evidence type="ECO:0000256" key="5">
    <source>
        <dbReference type="RuleBase" id="RU361140"/>
    </source>
</evidence>
<dbReference type="PANTHER" id="PTHR46825">
    <property type="entry name" value="D-ALANYL-D-ALANINE-CARBOXYPEPTIDASE/ENDOPEPTIDASE AMPH"/>
    <property type="match status" value="1"/>
</dbReference>
<evidence type="ECO:0000313" key="7">
    <source>
        <dbReference type="EMBL" id="SEE74442.1"/>
    </source>
</evidence>
<dbReference type="SUPFAM" id="SSF56601">
    <property type="entry name" value="beta-lactamase/transpeptidase-like"/>
    <property type="match status" value="1"/>
</dbReference>